<dbReference type="AlphaFoldDB" id="A0A845SJS8"/>
<evidence type="ECO:0000256" key="1">
    <source>
        <dbReference type="SAM" id="MobiDB-lite"/>
    </source>
</evidence>
<evidence type="ECO:0000313" key="2">
    <source>
        <dbReference type="EMBL" id="NDL62891.1"/>
    </source>
</evidence>
<protein>
    <submittedName>
        <fullName evidence="2">Uncharacterized protein</fullName>
    </submittedName>
</protein>
<reference evidence="2 3" key="1">
    <citation type="submission" date="2019-12" db="EMBL/GenBank/DDBJ databases">
        <authorList>
            <person name="Lee S.D."/>
        </authorList>
    </citation>
    <scope>NUCLEOTIDE SEQUENCE [LARGE SCALE GENOMIC DNA]</scope>
    <source>
        <strain evidence="2 3">SAP-6</strain>
    </source>
</reference>
<keyword evidence="3" id="KW-1185">Reference proteome</keyword>
<proteinExistence type="predicted"/>
<evidence type="ECO:0000313" key="3">
    <source>
        <dbReference type="Proteomes" id="UP000461443"/>
    </source>
</evidence>
<comment type="caution">
    <text evidence="2">The sequence shown here is derived from an EMBL/GenBank/DDBJ whole genome shotgun (WGS) entry which is preliminary data.</text>
</comment>
<name>A0A845SJS8_9GAMM</name>
<gene>
    <name evidence="2" type="ORF">GRH90_09035</name>
</gene>
<reference evidence="2 3" key="2">
    <citation type="submission" date="2020-02" db="EMBL/GenBank/DDBJ databases">
        <title>The new genus of Enterobacteriales.</title>
        <authorList>
            <person name="Kim I.S."/>
        </authorList>
    </citation>
    <scope>NUCLEOTIDE SEQUENCE [LARGE SCALE GENOMIC DNA]</scope>
    <source>
        <strain evidence="2 3">SAP-6</strain>
    </source>
</reference>
<dbReference type="EMBL" id="WUBS01000005">
    <property type="protein sequence ID" value="NDL62891.1"/>
    <property type="molecule type" value="Genomic_DNA"/>
</dbReference>
<feature type="region of interest" description="Disordered" evidence="1">
    <location>
        <begin position="310"/>
        <end position="356"/>
    </location>
</feature>
<dbReference type="RefSeq" id="WP_162365615.1">
    <property type="nucleotide sequence ID" value="NZ_WUBS01000005.1"/>
</dbReference>
<organism evidence="2 3">
    <name type="scientific">Acerihabitans arboris</name>
    <dbReference type="NCBI Taxonomy" id="2691583"/>
    <lineage>
        <taxon>Bacteria</taxon>
        <taxon>Pseudomonadati</taxon>
        <taxon>Pseudomonadota</taxon>
        <taxon>Gammaproteobacteria</taxon>
        <taxon>Enterobacterales</taxon>
        <taxon>Pectobacteriaceae</taxon>
        <taxon>Acerihabitans</taxon>
    </lineage>
</organism>
<sequence length="356" mass="40736">MFKNIDISLRTTMAYGIISFHPTISGGMSYRRFFDKITAVSDAGVKLGNTSKNYNYDLTENPDRVAGPFTSAPGLAHNEKRSLLKKCMGRMADNYRQVRNSITEVFSPLLPENSFADYQKTLSAAQNRRSKLTIAVNDFHIRKVHEDLLNKHLKTIKNDEKAFNEWKRQESRTYIGALINKRIDDFINQPQGVKIFKIYSENCKPTLTKDGPKEIWSNEIYKILGLDSRAEHKNDIHILANPTIYKAVFEYFYHPGMDSTHPKRVNDKIYIWQASNKVYSRIFKDMPSPERILEESDKYLQALDKSFLSAPGKPGLPGHGQSGLPKLEKPTARADNSPGRESGNKARRRFLDAMLR</sequence>
<accession>A0A845SJS8</accession>
<dbReference type="Gene3D" id="1.10.4120.20">
    <property type="match status" value="1"/>
</dbReference>
<dbReference type="Proteomes" id="UP000461443">
    <property type="component" value="Unassembled WGS sequence"/>
</dbReference>